<evidence type="ECO:0000256" key="9">
    <source>
        <dbReference type="ARBA" id="ARBA00023196"/>
    </source>
</evidence>
<evidence type="ECO:0000256" key="2">
    <source>
        <dbReference type="ARBA" id="ARBA00005712"/>
    </source>
</evidence>
<dbReference type="PANTHER" id="PTHR13822">
    <property type="entry name" value="ATP SYNTHASE DELTA/EPSILON CHAIN"/>
    <property type="match status" value="1"/>
</dbReference>
<keyword evidence="3 11" id="KW-0813">Transport</keyword>
<organism evidence="15">
    <name type="scientific">Nitella hyalina</name>
    <name type="common">Many-branched stonewort</name>
    <dbReference type="NCBI Taxonomy" id="181804"/>
    <lineage>
        <taxon>Eukaryota</taxon>
        <taxon>Viridiplantae</taxon>
        <taxon>Streptophyta</taxon>
        <taxon>Charophyceae</taxon>
        <taxon>Charales</taxon>
        <taxon>Characeae</taxon>
        <taxon>Nitella</taxon>
    </lineage>
</organism>
<reference evidence="15" key="1">
    <citation type="submission" date="2016-05" db="EMBL/GenBank/DDBJ databases">
        <authorList>
            <person name="Lavstsen T."/>
            <person name="Jespersen J.S."/>
        </authorList>
    </citation>
    <scope>NUCLEOTIDE SEQUENCE</scope>
</reference>
<sequence length="133" mass="14813">MTLNLRIMAPNRVVWNSQTEEIILSTNSGQIGILKNHTPLLTALDIGIIRIRIDSTWTTMALMGGFAMIDNNKVTILVNEAEQASQIDFEKAQENFRVAQDNLIKAEGKKQIIEANLAFKRAKARFEAVSAIS</sequence>
<dbReference type="EMBL" id="KX306884">
    <property type="protein sequence ID" value="APP89462.1"/>
    <property type="molecule type" value="Genomic_DNA"/>
</dbReference>
<feature type="domain" description="ATP synthase epsilon subunit C-terminal" evidence="13">
    <location>
        <begin position="86"/>
        <end position="129"/>
    </location>
</feature>
<evidence type="ECO:0000259" key="13">
    <source>
        <dbReference type="Pfam" id="PF00401"/>
    </source>
</evidence>
<comment type="function">
    <text evidence="11 12">Produces ATP from ADP in the presence of a proton gradient across the membrane.</text>
</comment>
<dbReference type="GO" id="GO:0045259">
    <property type="term" value="C:proton-transporting ATP synthase complex"/>
    <property type="evidence" value="ECO:0007669"/>
    <property type="project" value="UniProtKB-KW"/>
</dbReference>
<evidence type="ECO:0000256" key="10">
    <source>
        <dbReference type="ARBA" id="ARBA00023310"/>
    </source>
</evidence>
<evidence type="ECO:0000256" key="12">
    <source>
        <dbReference type="RuleBase" id="RU003655"/>
    </source>
</evidence>
<proteinExistence type="inferred from homology"/>
<dbReference type="Pfam" id="PF00401">
    <property type="entry name" value="ATP-synt_DE"/>
    <property type="match status" value="1"/>
</dbReference>
<dbReference type="GeneID" id="84350011"/>
<gene>
    <name evidence="11 15" type="primary">atpE</name>
</gene>
<evidence type="ECO:0000256" key="6">
    <source>
        <dbReference type="ARBA" id="ARBA00023065"/>
    </source>
</evidence>
<dbReference type="CDD" id="cd12152">
    <property type="entry name" value="F1-ATPase_delta"/>
    <property type="match status" value="1"/>
</dbReference>
<keyword evidence="15" id="KW-0150">Chloroplast</keyword>
<keyword evidence="6 11" id="KW-0406">Ion transport</keyword>
<evidence type="ECO:0000256" key="5">
    <source>
        <dbReference type="ARBA" id="ARBA00022781"/>
    </source>
</evidence>
<comment type="similarity">
    <text evidence="2 11 12">Belongs to the ATPase epsilon chain family.</text>
</comment>
<dbReference type="RefSeq" id="YP_010933198.1">
    <property type="nucleotide sequence ID" value="NC_082075.1"/>
</dbReference>
<evidence type="ECO:0000256" key="7">
    <source>
        <dbReference type="ARBA" id="ARBA00023078"/>
    </source>
</evidence>
<dbReference type="Gene3D" id="6.10.140.480">
    <property type="match status" value="1"/>
</dbReference>
<dbReference type="GO" id="GO:0009535">
    <property type="term" value="C:chloroplast thylakoid membrane"/>
    <property type="evidence" value="ECO:0007669"/>
    <property type="project" value="UniProtKB-SubCell"/>
</dbReference>
<keyword evidence="9 11" id="KW-0139">CF(1)</keyword>
<dbReference type="GO" id="GO:0046933">
    <property type="term" value="F:proton-transporting ATP synthase activity, rotational mechanism"/>
    <property type="evidence" value="ECO:0007669"/>
    <property type="project" value="UniProtKB-UniRule"/>
</dbReference>
<dbReference type="SUPFAM" id="SSF51344">
    <property type="entry name" value="Epsilon subunit of F1F0-ATP synthase N-terminal domain"/>
    <property type="match status" value="1"/>
</dbReference>
<dbReference type="InterPro" id="IPR036771">
    <property type="entry name" value="ATPsynth_dsu/esu_N"/>
</dbReference>
<dbReference type="HAMAP" id="MF_00530">
    <property type="entry name" value="ATP_synth_epsil_bac"/>
    <property type="match status" value="1"/>
</dbReference>
<dbReference type="Gene3D" id="2.60.15.10">
    <property type="entry name" value="F0F1 ATP synthase delta/epsilon subunit, N-terminal"/>
    <property type="match status" value="1"/>
</dbReference>
<comment type="subunit">
    <text evidence="11 12">F-type ATPases have 2 components, CF(1) - the catalytic core - and CF(0) - the membrane proton channel. CF(1) has five subunits: alpha(3), beta(3), gamma(1), delta(1), epsilon(1). CF(0) has three main subunits: a, b and c.</text>
</comment>
<evidence type="ECO:0000256" key="11">
    <source>
        <dbReference type="HAMAP-Rule" id="MF_00530"/>
    </source>
</evidence>
<geneLocation type="chloroplast" evidence="15"/>
<keyword evidence="4 12" id="KW-0934">Plastid</keyword>
<evidence type="ECO:0000256" key="3">
    <source>
        <dbReference type="ARBA" id="ARBA00022448"/>
    </source>
</evidence>
<evidence type="ECO:0000259" key="14">
    <source>
        <dbReference type="Pfam" id="PF02823"/>
    </source>
</evidence>
<dbReference type="PANTHER" id="PTHR13822:SF10">
    <property type="entry name" value="ATP SYNTHASE EPSILON CHAIN, CHLOROPLASTIC"/>
    <property type="match status" value="1"/>
</dbReference>
<evidence type="ECO:0000256" key="4">
    <source>
        <dbReference type="ARBA" id="ARBA00022640"/>
    </source>
</evidence>
<evidence type="ECO:0000256" key="8">
    <source>
        <dbReference type="ARBA" id="ARBA00023136"/>
    </source>
</evidence>
<keyword evidence="7 11" id="KW-0793">Thylakoid</keyword>
<dbReference type="NCBIfam" id="TIGR01216">
    <property type="entry name" value="ATP_synt_epsi"/>
    <property type="match status" value="1"/>
</dbReference>
<dbReference type="Pfam" id="PF02823">
    <property type="entry name" value="ATP-synt_DE_N"/>
    <property type="match status" value="1"/>
</dbReference>
<dbReference type="InterPro" id="IPR020547">
    <property type="entry name" value="ATP_synth_F1_esu_C"/>
</dbReference>
<dbReference type="AlphaFoldDB" id="A0A2H4G563"/>
<accession>A0A2H4G563</accession>
<keyword evidence="5 11" id="KW-0375">Hydrogen ion transport</keyword>
<comment type="subcellular location">
    <subcellularLocation>
        <location evidence="1">Membrane</location>
        <topology evidence="1">Peripheral membrane protein</topology>
    </subcellularLocation>
    <subcellularLocation>
        <location evidence="11">Plastid</location>
        <location evidence="11">Chloroplast thylakoid membrane</location>
        <topology evidence="11">Peripheral membrane protein</topology>
    </subcellularLocation>
</comment>
<dbReference type="GO" id="GO:0005524">
    <property type="term" value="F:ATP binding"/>
    <property type="evidence" value="ECO:0007669"/>
    <property type="project" value="UniProtKB-UniRule"/>
</dbReference>
<name>A0A2H4G563_NITHY</name>
<dbReference type="InterPro" id="IPR001469">
    <property type="entry name" value="ATP_synth_F1_dsu/esu"/>
</dbReference>
<dbReference type="FunFam" id="2.60.15.10:FF:000002">
    <property type="entry name" value="ATP synthase epsilon chain, chloroplastic"/>
    <property type="match status" value="1"/>
</dbReference>
<protein>
    <recommendedName>
        <fullName evidence="11 12">ATP synthase epsilon chain, chloroplastic</fullName>
    </recommendedName>
    <alternativeName>
        <fullName evidence="11">ATP synthase F1 sector epsilon subunit</fullName>
    </alternativeName>
    <alternativeName>
        <fullName evidence="11">F-ATPase epsilon subunit</fullName>
    </alternativeName>
</protein>
<evidence type="ECO:0000313" key="15">
    <source>
        <dbReference type="EMBL" id="APP89462.1"/>
    </source>
</evidence>
<keyword evidence="10 11" id="KW-0066">ATP synthesis</keyword>
<keyword evidence="8 11" id="KW-0472">Membrane</keyword>
<evidence type="ECO:0000256" key="1">
    <source>
        <dbReference type="ARBA" id="ARBA00004170"/>
    </source>
</evidence>
<dbReference type="InterPro" id="IPR020546">
    <property type="entry name" value="ATP_synth_F1_dsu/esu_N"/>
</dbReference>
<feature type="domain" description="ATP synthase F1 complex delta/epsilon subunit N-terminal" evidence="14">
    <location>
        <begin position="3"/>
        <end position="81"/>
    </location>
</feature>